<dbReference type="Pfam" id="PF02798">
    <property type="entry name" value="GST_N"/>
    <property type="match status" value="1"/>
</dbReference>
<dbReference type="InterPro" id="IPR036282">
    <property type="entry name" value="Glutathione-S-Trfase_C_sf"/>
</dbReference>
<dbReference type="PANTHER" id="PTHR11571">
    <property type="entry name" value="GLUTATHIONE S-TRANSFERASE"/>
    <property type="match status" value="1"/>
</dbReference>
<dbReference type="EMBL" id="MF568068">
    <property type="protein sequence ID" value="AWW14771.1"/>
    <property type="molecule type" value="mRNA"/>
</dbReference>
<dbReference type="SUPFAM" id="SSF47616">
    <property type="entry name" value="GST C-terminal domain-like"/>
    <property type="match status" value="1"/>
</dbReference>
<dbReference type="PROSITE" id="PS50405">
    <property type="entry name" value="GST_CTER"/>
    <property type="match status" value="1"/>
</dbReference>
<dbReference type="SFLD" id="SFLDG00363">
    <property type="entry name" value="AMPS_(cytGST):_Alpha-__Mu-__Pi"/>
    <property type="match status" value="1"/>
</dbReference>
<organism evidence="3">
    <name type="scientific">Physarum polycephalum</name>
    <name type="common">Many-headed slime mold</name>
    <name type="synonym">Badhamia polycephala</name>
    <dbReference type="NCBI Taxonomy" id="5791"/>
    <lineage>
        <taxon>Eukaryota</taxon>
        <taxon>Amoebozoa</taxon>
        <taxon>Evosea</taxon>
        <taxon>Eumycetozoa</taxon>
        <taxon>Myxogastria</taxon>
        <taxon>Myxogastromycetidae</taxon>
        <taxon>Physariida</taxon>
        <taxon>Physaraceae</taxon>
        <taxon>Physarum</taxon>
    </lineage>
</organism>
<dbReference type="Pfam" id="PF14497">
    <property type="entry name" value="GST_C_3"/>
    <property type="match status" value="1"/>
</dbReference>
<feature type="domain" description="GST N-terminal" evidence="1">
    <location>
        <begin position="2"/>
        <end position="88"/>
    </location>
</feature>
<evidence type="ECO:0000313" key="3">
    <source>
        <dbReference type="EMBL" id="AWW14771.1"/>
    </source>
</evidence>
<keyword evidence="3" id="KW-0808">Transferase</keyword>
<dbReference type="SFLD" id="SFLDS00019">
    <property type="entry name" value="Glutathione_Transferase_(cytos"/>
    <property type="match status" value="1"/>
</dbReference>
<reference evidence="3" key="1">
    <citation type="submission" date="2017-07" db="EMBL/GenBank/DDBJ databases">
        <title>Identification of glutathione s-transferase in Physarum Polycephalum as a biomarker for oxidative stress induced by nano-sized TiO2 (nTiO2) under dark conditions.</title>
        <authorList>
            <person name="Zhang Z."/>
        </authorList>
    </citation>
    <scope>NUCLEOTIDE SEQUENCE</scope>
</reference>
<dbReference type="Gene3D" id="3.40.30.10">
    <property type="entry name" value="Glutaredoxin"/>
    <property type="match status" value="1"/>
</dbReference>
<dbReference type="InterPro" id="IPR050213">
    <property type="entry name" value="GST_superfamily"/>
</dbReference>
<dbReference type="CDD" id="cd03039">
    <property type="entry name" value="GST_N_Sigma_like"/>
    <property type="match status" value="1"/>
</dbReference>
<proteinExistence type="evidence at transcript level"/>
<dbReference type="SFLD" id="SFLDG01205">
    <property type="entry name" value="AMPS.1"/>
    <property type="match status" value="1"/>
</dbReference>
<feature type="domain" description="GST C-terminal" evidence="2">
    <location>
        <begin position="90"/>
        <end position="212"/>
    </location>
</feature>
<dbReference type="InterPro" id="IPR004045">
    <property type="entry name" value="Glutathione_S-Trfase_N"/>
</dbReference>
<dbReference type="PROSITE" id="PS50404">
    <property type="entry name" value="GST_NTER"/>
    <property type="match status" value="1"/>
</dbReference>
<dbReference type="InterPro" id="IPR010987">
    <property type="entry name" value="Glutathione-S-Trfase_C-like"/>
</dbReference>
<evidence type="ECO:0000259" key="1">
    <source>
        <dbReference type="PROSITE" id="PS50404"/>
    </source>
</evidence>
<protein>
    <submittedName>
        <fullName evidence="3">Glutathione S-transferase</fullName>
    </submittedName>
</protein>
<dbReference type="FunFam" id="1.20.1050.10:FF:000030">
    <property type="entry name" value="Glutathione S-transferase S1"/>
    <property type="match status" value="1"/>
</dbReference>
<evidence type="ECO:0000259" key="2">
    <source>
        <dbReference type="PROSITE" id="PS50405"/>
    </source>
</evidence>
<dbReference type="InterPro" id="IPR004046">
    <property type="entry name" value="GST_C"/>
</dbReference>
<name>A0A2Z4HI95_PHYPO</name>
<dbReference type="GO" id="GO:0006749">
    <property type="term" value="P:glutathione metabolic process"/>
    <property type="evidence" value="ECO:0007669"/>
    <property type="project" value="TreeGrafter"/>
</dbReference>
<sequence>MSKPRLSYFGGRGLAEPIRLLLKDAKVEYEEVNLGTAANGVFPEAFLALKASGVLDYGSVPYWEENGLNLVQSFAISRHLARKHGYNGENEAEAAKIDSVVEGTRDLVMAIRKVLTVPAEQKAQTWQEISKVDIPKWFGFFEALLKKSGTGFFVGKKASLADIYVIAYTEEIRCLDKSALASFPLLSAHLDAMFARPNLAAYAADPNAIPSFARLWHKNNNNK</sequence>
<dbReference type="AlphaFoldDB" id="A0A2Z4HI95"/>
<accession>A0A2Z4HI95</accession>
<dbReference type="CDD" id="cd03192">
    <property type="entry name" value="GST_C_Sigma_like"/>
    <property type="match status" value="1"/>
</dbReference>
<dbReference type="SUPFAM" id="SSF52833">
    <property type="entry name" value="Thioredoxin-like"/>
    <property type="match status" value="1"/>
</dbReference>
<dbReference type="Gene3D" id="1.20.1050.10">
    <property type="match status" value="1"/>
</dbReference>
<dbReference type="PANTHER" id="PTHR11571:SF230">
    <property type="entry name" value="GLUTATHIONE TRANSFERASE"/>
    <property type="match status" value="1"/>
</dbReference>
<dbReference type="InterPro" id="IPR036249">
    <property type="entry name" value="Thioredoxin-like_sf"/>
</dbReference>
<dbReference type="GO" id="GO:0004364">
    <property type="term" value="F:glutathione transferase activity"/>
    <property type="evidence" value="ECO:0007669"/>
    <property type="project" value="TreeGrafter"/>
</dbReference>
<dbReference type="InterPro" id="IPR040079">
    <property type="entry name" value="Glutathione_S-Trfase"/>
</dbReference>